<reference evidence="3 4" key="1">
    <citation type="submission" date="2020-02" db="EMBL/GenBank/DDBJ databases">
        <title>Draft genome sequence of two Spirosoma agri KCTC 52727 and Spirosoma terrae KCTC 52035.</title>
        <authorList>
            <person name="Rojas J."/>
            <person name="Ambika Manirajan B."/>
            <person name="Ratering S."/>
            <person name="Suarez C."/>
            <person name="Schnell S."/>
        </authorList>
    </citation>
    <scope>NUCLEOTIDE SEQUENCE [LARGE SCALE GENOMIC DNA]</scope>
    <source>
        <strain evidence="3 4">KCTC 52727</strain>
    </source>
</reference>
<dbReference type="Pfam" id="PF06283">
    <property type="entry name" value="ThuA"/>
    <property type="match status" value="1"/>
</dbReference>
<gene>
    <name evidence="3" type="ORF">GK091_24745</name>
</gene>
<keyword evidence="1" id="KW-0732">Signal</keyword>
<dbReference type="EMBL" id="JAAGNZ010000003">
    <property type="protein sequence ID" value="NEU70108.1"/>
    <property type="molecule type" value="Genomic_DNA"/>
</dbReference>
<protein>
    <submittedName>
        <fullName evidence="3">ThuA domain-containing protein</fullName>
    </submittedName>
</protein>
<organism evidence="3 4">
    <name type="scientific">Spirosoma agri</name>
    <dbReference type="NCBI Taxonomy" id="1987381"/>
    <lineage>
        <taxon>Bacteria</taxon>
        <taxon>Pseudomonadati</taxon>
        <taxon>Bacteroidota</taxon>
        <taxon>Cytophagia</taxon>
        <taxon>Cytophagales</taxon>
        <taxon>Cytophagaceae</taxon>
        <taxon>Spirosoma</taxon>
    </lineage>
</organism>
<evidence type="ECO:0000313" key="3">
    <source>
        <dbReference type="EMBL" id="NEU70108.1"/>
    </source>
</evidence>
<evidence type="ECO:0000256" key="1">
    <source>
        <dbReference type="SAM" id="SignalP"/>
    </source>
</evidence>
<sequence>MKKIVSLLLAFLLGVSGLSVAQSSKPKVLIFSKTLRYYHESIPDGIAAITHMGQQHGFDVDTTKNADFFTDNTLKKYAAIIWLSTTGDVLNPAQQAAFERYIQAGGGYVGIHSASASEKDWEWFGQLTGAVFVNHPPDPVEGVVRVADAKDPSTRQLPKRWKRKDEWYNFKKRMTDVHVLLTADERTYQGGTEGAYHPLAWKHQFDGGRSFYTALGHLGEAYQDPLFQQHILAGIQYSIGKNEPLDYTKAKTVQVP</sequence>
<comment type="caution">
    <text evidence="3">The sequence shown here is derived from an EMBL/GenBank/DDBJ whole genome shotgun (WGS) entry which is preliminary data.</text>
</comment>
<dbReference type="InterPro" id="IPR029062">
    <property type="entry name" value="Class_I_gatase-like"/>
</dbReference>
<feature type="signal peptide" evidence="1">
    <location>
        <begin position="1"/>
        <end position="21"/>
    </location>
</feature>
<evidence type="ECO:0000313" key="4">
    <source>
        <dbReference type="Proteomes" id="UP000477386"/>
    </source>
</evidence>
<dbReference type="SUPFAM" id="SSF52317">
    <property type="entry name" value="Class I glutamine amidotransferase-like"/>
    <property type="match status" value="1"/>
</dbReference>
<evidence type="ECO:0000259" key="2">
    <source>
        <dbReference type="Pfam" id="PF06283"/>
    </source>
</evidence>
<feature type="domain" description="ThuA-like" evidence="2">
    <location>
        <begin position="27"/>
        <end position="237"/>
    </location>
</feature>
<dbReference type="Proteomes" id="UP000477386">
    <property type="component" value="Unassembled WGS sequence"/>
</dbReference>
<dbReference type="PANTHER" id="PTHR40469">
    <property type="entry name" value="SECRETED GLYCOSYL HYDROLASE"/>
    <property type="match status" value="1"/>
</dbReference>
<dbReference type="PANTHER" id="PTHR40469:SF2">
    <property type="entry name" value="GALACTOSE-BINDING DOMAIN-LIKE SUPERFAMILY PROTEIN"/>
    <property type="match status" value="1"/>
</dbReference>
<dbReference type="AlphaFoldDB" id="A0A6M0IPC2"/>
<feature type="chain" id="PRO_5026782506" evidence="1">
    <location>
        <begin position="22"/>
        <end position="256"/>
    </location>
</feature>
<name>A0A6M0IPC2_9BACT</name>
<keyword evidence="4" id="KW-1185">Reference proteome</keyword>
<dbReference type="InterPro" id="IPR029010">
    <property type="entry name" value="ThuA-like"/>
</dbReference>
<dbReference type="RefSeq" id="WP_164043292.1">
    <property type="nucleotide sequence ID" value="NZ_JAAGNZ010000003.1"/>
</dbReference>
<accession>A0A6M0IPC2</accession>
<proteinExistence type="predicted"/>
<dbReference type="Gene3D" id="3.40.50.880">
    <property type="match status" value="1"/>
</dbReference>